<dbReference type="Proteomes" id="UP000604481">
    <property type="component" value="Unassembled WGS sequence"/>
</dbReference>
<evidence type="ECO:0000313" key="2">
    <source>
        <dbReference type="EMBL" id="MBE9611006.1"/>
    </source>
</evidence>
<proteinExistence type="predicted"/>
<gene>
    <name evidence="2" type="ORF">INR99_16930</name>
</gene>
<dbReference type="EMBL" id="JADFUA010000018">
    <property type="protein sequence ID" value="MBE9611006.1"/>
    <property type="molecule type" value="Genomic_DNA"/>
</dbReference>
<feature type="domain" description="GAF" evidence="1">
    <location>
        <begin position="26"/>
        <end position="160"/>
    </location>
</feature>
<dbReference type="Pfam" id="PF01590">
    <property type="entry name" value="GAF"/>
    <property type="match status" value="1"/>
</dbReference>
<evidence type="ECO:0000313" key="3">
    <source>
        <dbReference type="Proteomes" id="UP000604481"/>
    </source>
</evidence>
<comment type="caution">
    <text evidence="2">The sequence shown here is derived from an EMBL/GenBank/DDBJ whole genome shotgun (WGS) entry which is preliminary data.</text>
</comment>
<protein>
    <submittedName>
        <fullName evidence="2">GAF domain-containing protein</fullName>
    </submittedName>
</protein>
<dbReference type="Gene3D" id="3.30.450.40">
    <property type="match status" value="1"/>
</dbReference>
<accession>A0A8J7K2U7</accession>
<evidence type="ECO:0000259" key="1">
    <source>
        <dbReference type="SMART" id="SM00065"/>
    </source>
</evidence>
<organism evidence="2 3">
    <name type="scientific">Chitinilyticum piscinae</name>
    <dbReference type="NCBI Taxonomy" id="2866724"/>
    <lineage>
        <taxon>Bacteria</taxon>
        <taxon>Pseudomonadati</taxon>
        <taxon>Pseudomonadota</taxon>
        <taxon>Betaproteobacteria</taxon>
        <taxon>Neisseriales</taxon>
        <taxon>Chitinibacteraceae</taxon>
        <taxon>Chitinilyticum</taxon>
    </lineage>
</organism>
<dbReference type="InterPro" id="IPR029016">
    <property type="entry name" value="GAF-like_dom_sf"/>
</dbReference>
<keyword evidence="3" id="KW-1185">Reference proteome</keyword>
<reference evidence="2 3" key="1">
    <citation type="submission" date="2020-10" db="EMBL/GenBank/DDBJ databases">
        <title>The genome sequence of Chitinilyticum litopenaei 4Y14.</title>
        <authorList>
            <person name="Liu Y."/>
        </authorList>
    </citation>
    <scope>NUCLEOTIDE SEQUENCE [LARGE SCALE GENOMIC DNA]</scope>
    <source>
        <strain evidence="2 3">4Y14</strain>
    </source>
</reference>
<dbReference type="PANTHER" id="PTHR43102:SF2">
    <property type="entry name" value="GAF DOMAIN-CONTAINING PROTEIN"/>
    <property type="match status" value="1"/>
</dbReference>
<dbReference type="SMART" id="SM00065">
    <property type="entry name" value="GAF"/>
    <property type="match status" value="1"/>
</dbReference>
<dbReference type="SUPFAM" id="SSF55781">
    <property type="entry name" value="GAF domain-like"/>
    <property type="match status" value="1"/>
</dbReference>
<dbReference type="PANTHER" id="PTHR43102">
    <property type="entry name" value="SLR1143 PROTEIN"/>
    <property type="match status" value="1"/>
</dbReference>
<sequence length="163" mass="17934">MQAPCLPDDEAERIANLRSLLILDTPPEQRFDNLTRVAAGFFRVPIAVVSLVDAERQWFKSTCGLDARETGRDVSFCGHAILDSGVMVVEDARSDPRFADNPLVTGGPMIRFYAGAPLKSSQGHNLGTLCLISPEPRQMDAVEIQMLQDLARLVVVELERPAE</sequence>
<dbReference type="AlphaFoldDB" id="A0A8J7K2U7"/>
<dbReference type="RefSeq" id="WP_194117524.1">
    <property type="nucleotide sequence ID" value="NZ_JADFUA010000018.1"/>
</dbReference>
<dbReference type="InterPro" id="IPR003018">
    <property type="entry name" value="GAF"/>
</dbReference>
<name>A0A8J7K2U7_9NEIS</name>